<dbReference type="Proteomes" id="UP000003959">
    <property type="component" value="Unassembled WGS sequence"/>
</dbReference>
<accession>F4XXZ0</accession>
<gene>
    <name evidence="1" type="ORF">LYNGBM3L_49400</name>
</gene>
<protein>
    <submittedName>
        <fullName evidence="1">Uncharacterized protein</fullName>
    </submittedName>
</protein>
<dbReference type="RefSeq" id="WP_009149715.1">
    <property type="nucleotide sequence ID" value="NZ_GL890952.1"/>
</dbReference>
<organism evidence="1 2">
    <name type="scientific">Moorena producens 3L</name>
    <dbReference type="NCBI Taxonomy" id="489825"/>
    <lineage>
        <taxon>Bacteria</taxon>
        <taxon>Bacillati</taxon>
        <taxon>Cyanobacteriota</taxon>
        <taxon>Cyanophyceae</taxon>
        <taxon>Coleofasciculales</taxon>
        <taxon>Coleofasciculaceae</taxon>
        <taxon>Moorena</taxon>
    </lineage>
</organism>
<evidence type="ECO:0000313" key="2">
    <source>
        <dbReference type="Proteomes" id="UP000003959"/>
    </source>
</evidence>
<name>F4XXZ0_9CYAN</name>
<dbReference type="EMBL" id="GL890952">
    <property type="protein sequence ID" value="EGJ30559.1"/>
    <property type="molecule type" value="Genomic_DNA"/>
</dbReference>
<dbReference type="HOGENOM" id="CLU_2437584_0_0_3"/>
<evidence type="ECO:0000313" key="1">
    <source>
        <dbReference type="EMBL" id="EGJ30559.1"/>
    </source>
</evidence>
<sequence length="90" mass="10602">METRLKTPIPALYKQIVFKVTGIKHFKSRLNDNILSERVEAIGTAKWTADFLVLRYGKSMWLLRAMPFWVTPRFESPRVYAGECQKWILI</sequence>
<keyword evidence="2" id="KW-1185">Reference proteome</keyword>
<dbReference type="AlphaFoldDB" id="F4XXZ0"/>
<proteinExistence type="predicted"/>
<reference evidence="2" key="1">
    <citation type="journal article" date="2011" name="Proc. Natl. Acad. Sci. U.S.A.">
        <title>Genomic insights into the physiology and ecology of the marine filamentous cyanobacterium Lyngbya majuscula.</title>
        <authorList>
            <person name="Jones A.C."/>
            <person name="Monroe E.A."/>
            <person name="Podell S."/>
            <person name="Hess W.R."/>
            <person name="Klages S."/>
            <person name="Esquenazi E."/>
            <person name="Niessen S."/>
            <person name="Hoover H."/>
            <person name="Rothmann M."/>
            <person name="Lasken R.S."/>
            <person name="Yates J.R.III."/>
            <person name="Reinhardt R."/>
            <person name="Kube M."/>
            <person name="Burkart M.D."/>
            <person name="Allen E.E."/>
            <person name="Dorrestein P.C."/>
            <person name="Gerwick W.H."/>
            <person name="Gerwick L."/>
        </authorList>
    </citation>
    <scope>NUCLEOTIDE SEQUENCE [LARGE SCALE GENOMIC DNA]</scope>
    <source>
        <strain evidence="2">3L</strain>
    </source>
</reference>